<evidence type="ECO:0000256" key="3">
    <source>
        <dbReference type="ARBA" id="ARBA00022989"/>
    </source>
</evidence>
<comment type="subcellular location">
    <subcellularLocation>
        <location evidence="1">Membrane</location>
        <topology evidence="1">Multi-pass membrane protein</topology>
    </subcellularLocation>
</comment>
<feature type="domain" description="Peptidase S54 rhomboid" evidence="6">
    <location>
        <begin position="41"/>
        <end position="147"/>
    </location>
</feature>
<feature type="transmembrane region" description="Helical" evidence="5">
    <location>
        <begin position="180"/>
        <end position="208"/>
    </location>
</feature>
<dbReference type="GO" id="GO:0008233">
    <property type="term" value="F:peptidase activity"/>
    <property type="evidence" value="ECO:0007669"/>
    <property type="project" value="UniProtKB-KW"/>
</dbReference>
<evidence type="ECO:0000259" key="6">
    <source>
        <dbReference type="Pfam" id="PF01694"/>
    </source>
</evidence>
<sequence>MFKPYVTAVVFVVTAVPSLLQFALPGLEPAWMRDPAAISGGEWWRLGTALVVQDGGVFGVLFNLAFLAVLGYAAERAFGPGRWLLLYASGAIAGEAAGYLLNDPGAGNSIALCGLAGALAVAAPGTLERSLGAFYAVVSGAWALSAFGTVGVVLMVALAAGGFQLVVHRDRVPGPLFPAVAAVAAVVLCVLPDLHGFALLAGVLAGWAGAYARTTPARTA</sequence>
<evidence type="ECO:0000256" key="2">
    <source>
        <dbReference type="ARBA" id="ARBA00022692"/>
    </source>
</evidence>
<dbReference type="Proteomes" id="UP001589647">
    <property type="component" value="Unassembled WGS sequence"/>
</dbReference>
<gene>
    <name evidence="7" type="ORF">ACFFV7_05970</name>
</gene>
<proteinExistence type="predicted"/>
<keyword evidence="7" id="KW-0645">Protease</keyword>
<evidence type="ECO:0000256" key="4">
    <source>
        <dbReference type="ARBA" id="ARBA00023136"/>
    </source>
</evidence>
<dbReference type="EC" id="3.4.21.105" evidence="7"/>
<dbReference type="RefSeq" id="WP_189646655.1">
    <property type="nucleotide sequence ID" value="NZ_BMRC01000003.1"/>
</dbReference>
<feature type="transmembrane region" description="Helical" evidence="5">
    <location>
        <begin position="107"/>
        <end position="127"/>
    </location>
</feature>
<feature type="transmembrane region" description="Helical" evidence="5">
    <location>
        <begin position="84"/>
        <end position="101"/>
    </location>
</feature>
<keyword evidence="8" id="KW-1185">Reference proteome</keyword>
<dbReference type="Gene3D" id="1.20.1540.10">
    <property type="entry name" value="Rhomboid-like"/>
    <property type="match status" value="1"/>
</dbReference>
<accession>A0ABV5I870</accession>
<keyword evidence="3 5" id="KW-1133">Transmembrane helix</keyword>
<dbReference type="GO" id="GO:0006508">
    <property type="term" value="P:proteolysis"/>
    <property type="evidence" value="ECO:0007669"/>
    <property type="project" value="UniProtKB-KW"/>
</dbReference>
<evidence type="ECO:0000313" key="7">
    <source>
        <dbReference type="EMBL" id="MFB9200732.1"/>
    </source>
</evidence>
<name>A0ABV5I870_9ACTN</name>
<dbReference type="EMBL" id="JBHMEI010000003">
    <property type="protein sequence ID" value="MFB9200732.1"/>
    <property type="molecule type" value="Genomic_DNA"/>
</dbReference>
<evidence type="ECO:0000256" key="1">
    <source>
        <dbReference type="ARBA" id="ARBA00004141"/>
    </source>
</evidence>
<dbReference type="Pfam" id="PF01694">
    <property type="entry name" value="Rhomboid"/>
    <property type="match status" value="1"/>
</dbReference>
<protein>
    <submittedName>
        <fullName evidence="7">Rhomboid family intramembrane serine protease</fullName>
        <ecNumber evidence="7">3.4.21.105</ecNumber>
    </submittedName>
</protein>
<evidence type="ECO:0000256" key="5">
    <source>
        <dbReference type="SAM" id="Phobius"/>
    </source>
</evidence>
<evidence type="ECO:0000313" key="8">
    <source>
        <dbReference type="Proteomes" id="UP001589647"/>
    </source>
</evidence>
<keyword evidence="2 5" id="KW-0812">Transmembrane</keyword>
<dbReference type="InterPro" id="IPR022764">
    <property type="entry name" value="Peptidase_S54_rhomboid_dom"/>
</dbReference>
<dbReference type="InterPro" id="IPR035952">
    <property type="entry name" value="Rhomboid-like_sf"/>
</dbReference>
<dbReference type="SUPFAM" id="SSF144091">
    <property type="entry name" value="Rhomboid-like"/>
    <property type="match status" value="1"/>
</dbReference>
<reference evidence="7 8" key="1">
    <citation type="submission" date="2024-09" db="EMBL/GenBank/DDBJ databases">
        <authorList>
            <person name="Sun Q."/>
            <person name="Mori K."/>
        </authorList>
    </citation>
    <scope>NUCLEOTIDE SEQUENCE [LARGE SCALE GENOMIC DNA]</scope>
    <source>
        <strain evidence="7 8">CCM 3426</strain>
    </source>
</reference>
<keyword evidence="4 5" id="KW-0472">Membrane</keyword>
<feature type="transmembrane region" description="Helical" evidence="5">
    <location>
        <begin position="134"/>
        <end position="160"/>
    </location>
</feature>
<comment type="caution">
    <text evidence="7">The sequence shown here is derived from an EMBL/GenBank/DDBJ whole genome shotgun (WGS) entry which is preliminary data.</text>
</comment>
<keyword evidence="7" id="KW-0378">Hydrolase</keyword>
<organism evidence="7 8">
    <name type="scientific">Nonomuraea spiralis</name>
    <dbReference type="NCBI Taxonomy" id="46182"/>
    <lineage>
        <taxon>Bacteria</taxon>
        <taxon>Bacillati</taxon>
        <taxon>Actinomycetota</taxon>
        <taxon>Actinomycetes</taxon>
        <taxon>Streptosporangiales</taxon>
        <taxon>Streptosporangiaceae</taxon>
        <taxon>Nonomuraea</taxon>
    </lineage>
</organism>
<feature type="transmembrane region" description="Helical" evidence="5">
    <location>
        <begin position="46"/>
        <end position="72"/>
    </location>
</feature>